<keyword evidence="3" id="KW-0812">Transmembrane</keyword>
<dbReference type="SMART" id="SM00827">
    <property type="entry name" value="PKS_AT"/>
    <property type="match status" value="1"/>
</dbReference>
<evidence type="ECO:0000256" key="2">
    <source>
        <dbReference type="PIRNR" id="PIRNR000446"/>
    </source>
</evidence>
<keyword evidence="2 5" id="KW-0012">Acyltransferase</keyword>
<evidence type="ECO:0000256" key="3">
    <source>
        <dbReference type="SAM" id="Phobius"/>
    </source>
</evidence>
<keyword evidence="1 2" id="KW-0808">Transferase</keyword>
<dbReference type="Proteomes" id="UP000693672">
    <property type="component" value="Unassembled WGS sequence"/>
</dbReference>
<dbReference type="InterPro" id="IPR014043">
    <property type="entry name" value="Acyl_transferase_dom"/>
</dbReference>
<dbReference type="GO" id="GO:0004314">
    <property type="term" value="F:[acyl-carrier-protein] S-malonyltransferase activity"/>
    <property type="evidence" value="ECO:0007669"/>
    <property type="project" value="UniProtKB-EC"/>
</dbReference>
<dbReference type="RefSeq" id="WP_218090967.1">
    <property type="nucleotide sequence ID" value="NZ_CAJVAS010000003.1"/>
</dbReference>
<dbReference type="NCBIfam" id="TIGR03131">
    <property type="entry name" value="malonate_mdcH"/>
    <property type="match status" value="1"/>
</dbReference>
<gene>
    <name evidence="5" type="primary">fabD_2</name>
    <name evidence="5" type="ORF">PAESOLCIP111_01157</name>
</gene>
<dbReference type="PANTHER" id="PTHR42681">
    <property type="entry name" value="MALONYL-COA-ACYL CARRIER PROTEIN TRANSACYLASE, MITOCHONDRIAL"/>
    <property type="match status" value="1"/>
</dbReference>
<reference evidence="5" key="1">
    <citation type="submission" date="2021-06" db="EMBL/GenBank/DDBJ databases">
        <authorList>
            <person name="Criscuolo A."/>
        </authorList>
    </citation>
    <scope>NUCLEOTIDE SEQUENCE</scope>
    <source>
        <strain evidence="5">CIP111600</strain>
    </source>
</reference>
<keyword evidence="6" id="KW-1185">Reference proteome</keyword>
<sequence>MTMAFLFPGQGSQYPGMLHQLPDHQEVQETIEEASCVLNTNVLDYDTEEGLASTVGVQLALLVSGVAMARVLMRQGGGPSFVAGHSVGAFGAAVISGVLTLGDALLLVQLRASLMKQAYPSGYGMGVIVGLGPLQVQQLIDRAATRADPVYFANINASHQVTVAGTITGIRRVLAAAQGLGARKAELLQVAVPSHCPLMETVAGKLEDAISRVTRSEPQIPYIANTTARLLRTSDSIREDLVRSMVNPVKWHDMTKQLFERGTRLFIEMPPGRVLSSLVGSSFPSARVAAASHTGVDSLLYLIKQEQSS</sequence>
<dbReference type="EMBL" id="CAJVAS010000003">
    <property type="protein sequence ID" value="CAG7609337.1"/>
    <property type="molecule type" value="Genomic_DNA"/>
</dbReference>
<keyword evidence="3" id="KW-0472">Membrane</keyword>
<protein>
    <recommendedName>
        <fullName evidence="2">Malonyl CoA-acyl carrier protein transacylase</fullName>
        <ecNumber evidence="2">2.3.1.39</ecNumber>
    </recommendedName>
</protein>
<dbReference type="GO" id="GO:0006633">
    <property type="term" value="P:fatty acid biosynthetic process"/>
    <property type="evidence" value="ECO:0007669"/>
    <property type="project" value="TreeGrafter"/>
</dbReference>
<dbReference type="InterPro" id="IPR024925">
    <property type="entry name" value="Malonyl_CoA-ACP_transAc"/>
</dbReference>
<evidence type="ECO:0000259" key="4">
    <source>
        <dbReference type="SMART" id="SM00827"/>
    </source>
</evidence>
<feature type="domain" description="Malonyl-CoA:ACP transacylase (MAT)" evidence="4">
    <location>
        <begin position="6"/>
        <end position="301"/>
    </location>
</feature>
<dbReference type="PANTHER" id="PTHR42681:SF1">
    <property type="entry name" value="MALONYL-COA-ACYL CARRIER PROTEIN TRANSACYLASE, MITOCHONDRIAL"/>
    <property type="match status" value="1"/>
</dbReference>
<proteinExistence type="inferred from homology"/>
<dbReference type="EC" id="2.3.1.39" evidence="2"/>
<name>A0A916NVM6_9BACL</name>
<evidence type="ECO:0000256" key="1">
    <source>
        <dbReference type="ARBA" id="ARBA00022679"/>
    </source>
</evidence>
<comment type="caution">
    <text evidence="5">The sequence shown here is derived from an EMBL/GenBank/DDBJ whole genome shotgun (WGS) entry which is preliminary data.</text>
</comment>
<dbReference type="InterPro" id="IPR017554">
    <property type="entry name" value="Malonate_deCOase_MdcHsu"/>
</dbReference>
<accession>A0A916NVM6</accession>
<comment type="catalytic activity">
    <reaction evidence="2">
        <text>holo-[ACP] + malonyl-CoA = malonyl-[ACP] + CoA</text>
        <dbReference type="Rhea" id="RHEA:41792"/>
        <dbReference type="Rhea" id="RHEA-COMP:9623"/>
        <dbReference type="Rhea" id="RHEA-COMP:9685"/>
        <dbReference type="ChEBI" id="CHEBI:57287"/>
        <dbReference type="ChEBI" id="CHEBI:57384"/>
        <dbReference type="ChEBI" id="CHEBI:64479"/>
        <dbReference type="ChEBI" id="CHEBI:78449"/>
        <dbReference type="EC" id="2.3.1.39"/>
    </reaction>
</comment>
<evidence type="ECO:0000313" key="6">
    <source>
        <dbReference type="Proteomes" id="UP000693672"/>
    </source>
</evidence>
<keyword evidence="3" id="KW-1133">Transmembrane helix</keyword>
<evidence type="ECO:0000313" key="5">
    <source>
        <dbReference type="EMBL" id="CAG7609337.1"/>
    </source>
</evidence>
<dbReference type="InterPro" id="IPR050858">
    <property type="entry name" value="Mal-CoA-ACP_Trans/PKS_FabD"/>
</dbReference>
<organism evidence="5 6">
    <name type="scientific">Paenibacillus solanacearum</name>
    <dbReference type="NCBI Taxonomy" id="2048548"/>
    <lineage>
        <taxon>Bacteria</taxon>
        <taxon>Bacillati</taxon>
        <taxon>Bacillota</taxon>
        <taxon>Bacilli</taxon>
        <taxon>Bacillales</taxon>
        <taxon>Paenibacillaceae</taxon>
        <taxon>Paenibacillus</taxon>
    </lineage>
</organism>
<comment type="similarity">
    <text evidence="2">Belongs to the fabD family.</text>
</comment>
<dbReference type="Pfam" id="PF00698">
    <property type="entry name" value="Acyl_transf_1"/>
    <property type="match status" value="1"/>
</dbReference>
<feature type="transmembrane region" description="Helical" evidence="3">
    <location>
        <begin position="51"/>
        <end position="73"/>
    </location>
</feature>
<dbReference type="PIRSF" id="PIRSF000446">
    <property type="entry name" value="Mct"/>
    <property type="match status" value="1"/>
</dbReference>
<dbReference type="AlphaFoldDB" id="A0A916NVM6"/>
<dbReference type="GO" id="GO:0005829">
    <property type="term" value="C:cytosol"/>
    <property type="evidence" value="ECO:0007669"/>
    <property type="project" value="TreeGrafter"/>
</dbReference>
<feature type="transmembrane region" description="Helical" evidence="3">
    <location>
        <begin position="85"/>
        <end position="108"/>
    </location>
</feature>